<dbReference type="Proteomes" id="UP000287033">
    <property type="component" value="Unassembled WGS sequence"/>
</dbReference>
<dbReference type="AlphaFoldDB" id="A0A401TCL9"/>
<accession>A0A401TCL9</accession>
<evidence type="ECO:0000313" key="2">
    <source>
        <dbReference type="Proteomes" id="UP000287033"/>
    </source>
</evidence>
<sequence length="57" mass="5987">MMGNFPPAAPVTPKVDTWPEAVPASRQAVIAIQFAECHQKAAADSGNLLTVLSPHGF</sequence>
<gene>
    <name evidence="1" type="ORF">chiPu_0024458</name>
</gene>
<protein>
    <submittedName>
        <fullName evidence="1">Uncharacterized protein</fullName>
    </submittedName>
</protein>
<organism evidence="1 2">
    <name type="scientific">Chiloscyllium punctatum</name>
    <name type="common">Brownbanded bambooshark</name>
    <name type="synonym">Hemiscyllium punctatum</name>
    <dbReference type="NCBI Taxonomy" id="137246"/>
    <lineage>
        <taxon>Eukaryota</taxon>
        <taxon>Metazoa</taxon>
        <taxon>Chordata</taxon>
        <taxon>Craniata</taxon>
        <taxon>Vertebrata</taxon>
        <taxon>Chondrichthyes</taxon>
        <taxon>Elasmobranchii</taxon>
        <taxon>Galeomorphii</taxon>
        <taxon>Galeoidea</taxon>
        <taxon>Orectolobiformes</taxon>
        <taxon>Hemiscylliidae</taxon>
        <taxon>Chiloscyllium</taxon>
    </lineage>
</organism>
<keyword evidence="2" id="KW-1185">Reference proteome</keyword>
<feature type="non-terminal residue" evidence="1">
    <location>
        <position position="57"/>
    </location>
</feature>
<dbReference type="EMBL" id="BEZZ01039909">
    <property type="protein sequence ID" value="GCC40372.1"/>
    <property type="molecule type" value="Genomic_DNA"/>
</dbReference>
<proteinExistence type="predicted"/>
<reference evidence="1 2" key="1">
    <citation type="journal article" date="2018" name="Nat. Ecol. Evol.">
        <title>Shark genomes provide insights into elasmobranch evolution and the origin of vertebrates.</title>
        <authorList>
            <person name="Hara Y"/>
            <person name="Yamaguchi K"/>
            <person name="Onimaru K"/>
            <person name="Kadota M"/>
            <person name="Koyanagi M"/>
            <person name="Keeley SD"/>
            <person name="Tatsumi K"/>
            <person name="Tanaka K"/>
            <person name="Motone F"/>
            <person name="Kageyama Y"/>
            <person name="Nozu R"/>
            <person name="Adachi N"/>
            <person name="Nishimura O"/>
            <person name="Nakagawa R"/>
            <person name="Tanegashima C"/>
            <person name="Kiyatake I"/>
            <person name="Matsumoto R"/>
            <person name="Murakumo K"/>
            <person name="Nishida K"/>
            <person name="Terakita A"/>
            <person name="Kuratani S"/>
            <person name="Sato K"/>
            <person name="Hyodo S Kuraku.S."/>
        </authorList>
    </citation>
    <scope>NUCLEOTIDE SEQUENCE [LARGE SCALE GENOMIC DNA]</scope>
</reference>
<evidence type="ECO:0000313" key="1">
    <source>
        <dbReference type="EMBL" id="GCC40372.1"/>
    </source>
</evidence>
<name>A0A401TCL9_CHIPU</name>
<comment type="caution">
    <text evidence="1">The sequence shown here is derived from an EMBL/GenBank/DDBJ whole genome shotgun (WGS) entry which is preliminary data.</text>
</comment>